<evidence type="ECO:0000256" key="4">
    <source>
        <dbReference type="ARBA" id="ARBA00011245"/>
    </source>
</evidence>
<keyword evidence="10 11" id="KW-0460">Magnesium</keyword>
<dbReference type="InterPro" id="IPR050092">
    <property type="entry name" value="RNase_H"/>
</dbReference>
<dbReference type="PROSITE" id="PS50879">
    <property type="entry name" value="RNASE_H_1"/>
    <property type="match status" value="1"/>
</dbReference>
<dbReference type="KEGG" id="snep:Enr13x_70950"/>
<evidence type="ECO:0000256" key="6">
    <source>
        <dbReference type="ARBA" id="ARBA00022722"/>
    </source>
</evidence>
<dbReference type="Proteomes" id="UP000319004">
    <property type="component" value="Chromosome"/>
</dbReference>
<dbReference type="HAMAP" id="MF_00042">
    <property type="entry name" value="RNase_H"/>
    <property type="match status" value="1"/>
</dbReference>
<dbReference type="InterPro" id="IPR036397">
    <property type="entry name" value="RNaseH_sf"/>
</dbReference>
<dbReference type="EMBL" id="CP037423">
    <property type="protein sequence ID" value="QDV47186.1"/>
    <property type="molecule type" value="Genomic_DNA"/>
</dbReference>
<evidence type="ECO:0000256" key="8">
    <source>
        <dbReference type="ARBA" id="ARBA00022759"/>
    </source>
</evidence>
<proteinExistence type="inferred from homology"/>
<dbReference type="GO" id="GO:0004523">
    <property type="term" value="F:RNA-DNA hybrid ribonuclease activity"/>
    <property type="evidence" value="ECO:0007669"/>
    <property type="project" value="UniProtKB-UniRule"/>
</dbReference>
<dbReference type="RefSeq" id="WP_145391288.1">
    <property type="nucleotide sequence ID" value="NZ_CP037423.1"/>
</dbReference>
<keyword evidence="6 11" id="KW-0540">Nuclease</keyword>
<evidence type="ECO:0000256" key="5">
    <source>
        <dbReference type="ARBA" id="ARBA00012180"/>
    </source>
</evidence>
<name>A0A518I2A7_9BACT</name>
<evidence type="ECO:0000256" key="11">
    <source>
        <dbReference type="HAMAP-Rule" id="MF_00042"/>
    </source>
</evidence>
<dbReference type="InterPro" id="IPR012337">
    <property type="entry name" value="RNaseH-like_sf"/>
</dbReference>
<evidence type="ECO:0000256" key="2">
    <source>
        <dbReference type="ARBA" id="ARBA00004065"/>
    </source>
</evidence>
<keyword evidence="9 11" id="KW-0378">Hydrolase</keyword>
<dbReference type="CDD" id="cd09278">
    <property type="entry name" value="RNase_HI_prokaryote_like"/>
    <property type="match status" value="1"/>
</dbReference>
<comment type="subcellular location">
    <subcellularLocation>
        <location evidence="11">Cytoplasm</location>
    </subcellularLocation>
</comment>
<feature type="binding site" evidence="11">
    <location>
        <position position="9"/>
    </location>
    <ligand>
        <name>Mg(2+)</name>
        <dbReference type="ChEBI" id="CHEBI:18420"/>
        <label>1</label>
    </ligand>
</feature>
<dbReference type="InterPro" id="IPR022892">
    <property type="entry name" value="RNaseHI"/>
</dbReference>
<dbReference type="PANTHER" id="PTHR10642">
    <property type="entry name" value="RIBONUCLEASE H1"/>
    <property type="match status" value="1"/>
</dbReference>
<evidence type="ECO:0000313" key="13">
    <source>
        <dbReference type="EMBL" id="QDV47186.1"/>
    </source>
</evidence>
<keyword evidence="8 11" id="KW-0255">Endonuclease</keyword>
<comment type="subunit">
    <text evidence="4 11">Monomer.</text>
</comment>
<dbReference type="FunFam" id="3.30.420.10:FF:000089">
    <property type="entry name" value="Ribonuclease H"/>
    <property type="match status" value="1"/>
</dbReference>
<comment type="function">
    <text evidence="2 11">Endonuclease that specifically degrades the RNA of RNA-DNA hybrids.</text>
</comment>
<sequence>MKPVQLYTDGACSGNPGPGGWAFILRCGKTDKELERAAGDPQTTNNKMELQAVIEGLKALKEPCEVTLYADSSYVLQGMQSWMKGWKSRGWKRKDGSKLVPVKNVEQWQELDRLMQKHQIKFEHVKGHSGHLENERCDQLAVAAYQRYLVKK</sequence>
<gene>
    <name evidence="13" type="primary">rnhA_3</name>
    <name evidence="11" type="synonym">rnhA</name>
    <name evidence="13" type="ORF">Enr13x_70950</name>
</gene>
<dbReference type="GO" id="GO:0003676">
    <property type="term" value="F:nucleic acid binding"/>
    <property type="evidence" value="ECO:0007669"/>
    <property type="project" value="InterPro"/>
</dbReference>
<keyword evidence="7 11" id="KW-0479">Metal-binding</keyword>
<dbReference type="AlphaFoldDB" id="A0A518I2A7"/>
<evidence type="ECO:0000256" key="10">
    <source>
        <dbReference type="ARBA" id="ARBA00022842"/>
    </source>
</evidence>
<comment type="similarity">
    <text evidence="3 11">Belongs to the RNase H family.</text>
</comment>
<feature type="binding site" evidence="11">
    <location>
        <position position="49"/>
    </location>
    <ligand>
        <name>Mg(2+)</name>
        <dbReference type="ChEBI" id="CHEBI:18420"/>
        <label>1</label>
    </ligand>
</feature>
<evidence type="ECO:0000256" key="3">
    <source>
        <dbReference type="ARBA" id="ARBA00005300"/>
    </source>
</evidence>
<dbReference type="EC" id="3.1.26.4" evidence="5 11"/>
<dbReference type="SUPFAM" id="SSF53098">
    <property type="entry name" value="Ribonuclease H-like"/>
    <property type="match status" value="1"/>
</dbReference>
<evidence type="ECO:0000259" key="12">
    <source>
        <dbReference type="PROSITE" id="PS50879"/>
    </source>
</evidence>
<keyword evidence="11" id="KW-0963">Cytoplasm</keyword>
<protein>
    <recommendedName>
        <fullName evidence="5 11">Ribonuclease H</fullName>
        <shortName evidence="11">RNase H</shortName>
        <ecNumber evidence="5 11">3.1.26.4</ecNumber>
    </recommendedName>
</protein>
<keyword evidence="14" id="KW-1185">Reference proteome</keyword>
<evidence type="ECO:0000313" key="14">
    <source>
        <dbReference type="Proteomes" id="UP000319004"/>
    </source>
</evidence>
<evidence type="ECO:0000256" key="7">
    <source>
        <dbReference type="ARBA" id="ARBA00022723"/>
    </source>
</evidence>
<accession>A0A518I2A7</accession>
<feature type="binding site" evidence="11">
    <location>
        <position position="138"/>
    </location>
    <ligand>
        <name>Mg(2+)</name>
        <dbReference type="ChEBI" id="CHEBI:18420"/>
        <label>2</label>
    </ligand>
</feature>
<dbReference type="GO" id="GO:0005737">
    <property type="term" value="C:cytoplasm"/>
    <property type="evidence" value="ECO:0007669"/>
    <property type="project" value="UniProtKB-SubCell"/>
</dbReference>
<evidence type="ECO:0000256" key="9">
    <source>
        <dbReference type="ARBA" id="ARBA00022801"/>
    </source>
</evidence>
<reference evidence="13 14" key="1">
    <citation type="submission" date="2019-03" db="EMBL/GenBank/DDBJ databases">
        <title>Deep-cultivation of Planctomycetes and their phenomic and genomic characterization uncovers novel biology.</title>
        <authorList>
            <person name="Wiegand S."/>
            <person name="Jogler M."/>
            <person name="Boedeker C."/>
            <person name="Pinto D."/>
            <person name="Vollmers J."/>
            <person name="Rivas-Marin E."/>
            <person name="Kohn T."/>
            <person name="Peeters S.H."/>
            <person name="Heuer A."/>
            <person name="Rast P."/>
            <person name="Oberbeckmann S."/>
            <person name="Bunk B."/>
            <person name="Jeske O."/>
            <person name="Meyerdierks A."/>
            <person name="Storesund J.E."/>
            <person name="Kallscheuer N."/>
            <person name="Luecker S."/>
            <person name="Lage O.M."/>
            <person name="Pohl T."/>
            <person name="Merkel B.J."/>
            <person name="Hornburger P."/>
            <person name="Mueller R.-W."/>
            <person name="Bruemmer F."/>
            <person name="Labrenz M."/>
            <person name="Spormann A.M."/>
            <person name="Op den Camp H."/>
            <person name="Overmann J."/>
            <person name="Amann R."/>
            <person name="Jetten M.S.M."/>
            <person name="Mascher T."/>
            <person name="Medema M.H."/>
            <person name="Devos D.P."/>
            <person name="Kaster A.-K."/>
            <person name="Ovreas L."/>
            <person name="Rohde M."/>
            <person name="Galperin M.Y."/>
            <person name="Jogler C."/>
        </authorList>
    </citation>
    <scope>NUCLEOTIDE SEQUENCE [LARGE SCALE GENOMIC DNA]</scope>
    <source>
        <strain evidence="13 14">Enr13</strain>
    </source>
</reference>
<comment type="cofactor">
    <cofactor evidence="11">
        <name>Mg(2+)</name>
        <dbReference type="ChEBI" id="CHEBI:18420"/>
    </cofactor>
    <text evidence="11">Binds 1 Mg(2+) ion per subunit. May bind a second metal ion at a regulatory site, or after substrate binding.</text>
</comment>
<dbReference type="OrthoDB" id="7845843at2"/>
<evidence type="ECO:0000256" key="1">
    <source>
        <dbReference type="ARBA" id="ARBA00000077"/>
    </source>
</evidence>
<feature type="binding site" evidence="11">
    <location>
        <position position="9"/>
    </location>
    <ligand>
        <name>Mg(2+)</name>
        <dbReference type="ChEBI" id="CHEBI:18420"/>
        <label>2</label>
    </ligand>
</feature>
<comment type="catalytic activity">
    <reaction evidence="1 11">
        <text>Endonucleolytic cleavage to 5'-phosphomonoester.</text>
        <dbReference type="EC" id="3.1.26.4"/>
    </reaction>
</comment>
<dbReference type="InterPro" id="IPR002156">
    <property type="entry name" value="RNaseH_domain"/>
</dbReference>
<dbReference type="Gene3D" id="3.30.420.10">
    <property type="entry name" value="Ribonuclease H-like superfamily/Ribonuclease H"/>
    <property type="match status" value="1"/>
</dbReference>
<organism evidence="13 14">
    <name type="scientific">Stieleria neptunia</name>
    <dbReference type="NCBI Taxonomy" id="2527979"/>
    <lineage>
        <taxon>Bacteria</taxon>
        <taxon>Pseudomonadati</taxon>
        <taxon>Planctomycetota</taxon>
        <taxon>Planctomycetia</taxon>
        <taxon>Pirellulales</taxon>
        <taxon>Pirellulaceae</taxon>
        <taxon>Stieleria</taxon>
    </lineage>
</organism>
<dbReference type="PANTHER" id="PTHR10642:SF26">
    <property type="entry name" value="RIBONUCLEASE H1"/>
    <property type="match status" value="1"/>
</dbReference>
<dbReference type="GO" id="GO:0043137">
    <property type="term" value="P:DNA replication, removal of RNA primer"/>
    <property type="evidence" value="ECO:0007669"/>
    <property type="project" value="TreeGrafter"/>
</dbReference>
<dbReference type="NCBIfam" id="NF001236">
    <property type="entry name" value="PRK00203.1"/>
    <property type="match status" value="1"/>
</dbReference>
<dbReference type="GO" id="GO:0000287">
    <property type="term" value="F:magnesium ion binding"/>
    <property type="evidence" value="ECO:0007669"/>
    <property type="project" value="UniProtKB-UniRule"/>
</dbReference>
<feature type="domain" description="RNase H type-1" evidence="12">
    <location>
        <begin position="1"/>
        <end position="146"/>
    </location>
</feature>
<feature type="binding site" evidence="11">
    <location>
        <position position="71"/>
    </location>
    <ligand>
        <name>Mg(2+)</name>
        <dbReference type="ChEBI" id="CHEBI:18420"/>
        <label>1</label>
    </ligand>
</feature>
<dbReference type="Pfam" id="PF00075">
    <property type="entry name" value="RNase_H"/>
    <property type="match status" value="1"/>
</dbReference>